<dbReference type="EMBL" id="CAJOBP010001098">
    <property type="protein sequence ID" value="CAF4253105.1"/>
    <property type="molecule type" value="Genomic_DNA"/>
</dbReference>
<dbReference type="AlphaFoldDB" id="A0A820ES35"/>
<keyword evidence="5" id="KW-1185">Reference proteome</keyword>
<dbReference type="Proteomes" id="UP000663848">
    <property type="component" value="Unassembled WGS sequence"/>
</dbReference>
<dbReference type="Proteomes" id="UP000663851">
    <property type="component" value="Unassembled WGS sequence"/>
</dbReference>
<dbReference type="EMBL" id="CAJOBR010004186">
    <property type="protein sequence ID" value="CAF4770821.1"/>
    <property type="molecule type" value="Genomic_DNA"/>
</dbReference>
<organism evidence="1 5">
    <name type="scientific">Rotaria socialis</name>
    <dbReference type="NCBI Taxonomy" id="392032"/>
    <lineage>
        <taxon>Eukaryota</taxon>
        <taxon>Metazoa</taxon>
        <taxon>Spiralia</taxon>
        <taxon>Gnathifera</taxon>
        <taxon>Rotifera</taxon>
        <taxon>Eurotatoria</taxon>
        <taxon>Bdelloidea</taxon>
        <taxon>Philodinida</taxon>
        <taxon>Philodinidae</taxon>
        <taxon>Rotaria</taxon>
    </lineage>
</organism>
<reference evidence="1" key="1">
    <citation type="submission" date="2021-02" db="EMBL/GenBank/DDBJ databases">
        <authorList>
            <person name="Nowell W R."/>
        </authorList>
    </citation>
    <scope>NUCLEOTIDE SEQUENCE</scope>
</reference>
<name>A0A820ES35_9BILA</name>
<dbReference type="Proteomes" id="UP000663862">
    <property type="component" value="Unassembled WGS sequence"/>
</dbReference>
<sequence>MNCSFNNESSLTNQQLNNNHSMINTKHKRRGKTTTDINDTTSEYNLEEMIDFIRQNPTTALDVHRHLTQAAQRINPNFNLPIESSTLQTPKRNLDTSENDDVQDHFTFDQLKRAASSNLPCFLIEYSEDINAKKRPSDLTAASAIENHFNQRGLSIKFSLIGHIGSKLKLGVNEKDAYATLISTDQWPTQVNGINITAMKPKCIPDSCALVVHYVPLQYNDDFVSEEIVQNIQSAEIIRQIQYRFQRKTNDFRFVVKDFDEYNSVLKLGRISIVEYRALLKQQVDNTLSTGKLQRLIPQDRHQPVKLKINSNDLPTLSSPSKGTTPWRLASAQSQIATITKENEEPTRMLLEIIKNILEMKDYTHSMNDKLDRINERVNNKALDTELHHETVKITT</sequence>
<comment type="caution">
    <text evidence="1">The sequence shown here is derived from an EMBL/GenBank/DDBJ whole genome shotgun (WGS) entry which is preliminary data.</text>
</comment>
<evidence type="ECO:0000313" key="4">
    <source>
        <dbReference type="EMBL" id="CAF4770821.1"/>
    </source>
</evidence>
<accession>A0A820ES35</accession>
<gene>
    <name evidence="2" type="ORF">HFQ381_LOCUS20453</name>
    <name evidence="4" type="ORF">QYT958_LOCUS22160</name>
    <name evidence="3" type="ORF">TSG867_LOCUS28033</name>
    <name evidence="1" type="ORF">UJA718_LOCUS9675</name>
</gene>
<evidence type="ECO:0000313" key="5">
    <source>
        <dbReference type="Proteomes" id="UP000663873"/>
    </source>
</evidence>
<dbReference type="Proteomes" id="UP000663873">
    <property type="component" value="Unassembled WGS sequence"/>
</dbReference>
<protein>
    <submittedName>
        <fullName evidence="1">Uncharacterized protein</fullName>
    </submittedName>
</protein>
<dbReference type="EMBL" id="CAJOBO010001749">
    <property type="protein sequence ID" value="CAF4406213.1"/>
    <property type="molecule type" value="Genomic_DNA"/>
</dbReference>
<evidence type="ECO:0000313" key="2">
    <source>
        <dbReference type="EMBL" id="CAF4406213.1"/>
    </source>
</evidence>
<evidence type="ECO:0000313" key="1">
    <source>
        <dbReference type="EMBL" id="CAF4253105.1"/>
    </source>
</evidence>
<proteinExistence type="predicted"/>
<dbReference type="EMBL" id="CAJOBQ010003386">
    <property type="protein sequence ID" value="CAF4604435.1"/>
    <property type="molecule type" value="Genomic_DNA"/>
</dbReference>
<evidence type="ECO:0000313" key="3">
    <source>
        <dbReference type="EMBL" id="CAF4604435.1"/>
    </source>
</evidence>